<feature type="transmembrane region" description="Helical" evidence="1">
    <location>
        <begin position="52"/>
        <end position="77"/>
    </location>
</feature>
<keyword evidence="1" id="KW-0812">Transmembrane</keyword>
<proteinExistence type="predicted"/>
<name>A0A224Y363_9HEMI</name>
<feature type="transmembrane region" description="Helical" evidence="1">
    <location>
        <begin position="7"/>
        <end position="32"/>
    </location>
</feature>
<protein>
    <submittedName>
        <fullName evidence="2">Uncharacterized protein</fullName>
    </submittedName>
</protein>
<dbReference type="EMBL" id="GFTR01000914">
    <property type="protein sequence ID" value="JAW15512.1"/>
    <property type="molecule type" value="Transcribed_RNA"/>
</dbReference>
<evidence type="ECO:0000256" key="1">
    <source>
        <dbReference type="SAM" id="Phobius"/>
    </source>
</evidence>
<keyword evidence="1" id="KW-0472">Membrane</keyword>
<dbReference type="AlphaFoldDB" id="A0A224Y363"/>
<sequence>MSIVGDLICLVAALKIFPFSPCFGSVILFSFATEEAFSFSIGLESLSRLPHLSDIIATLALLINDGGALSFCPLNFVRLLA</sequence>
<evidence type="ECO:0000313" key="2">
    <source>
        <dbReference type="EMBL" id="JAW15512.1"/>
    </source>
</evidence>
<reference evidence="2" key="1">
    <citation type="journal article" date="2018" name="PLoS Negl. Trop. Dis.">
        <title>An insight into the salivary gland and fat body transcriptome of Panstrongylus lignarius (Hemiptera: Heteroptera), the main vector of Chagas disease in Peru.</title>
        <authorList>
            <person name="Nevoa J.C."/>
            <person name="Mendes M.T."/>
            <person name="da Silva M.V."/>
            <person name="Soares S.C."/>
            <person name="Oliveira C.J.F."/>
            <person name="Ribeiro J.M.C."/>
        </authorList>
    </citation>
    <scope>NUCLEOTIDE SEQUENCE</scope>
</reference>
<keyword evidence="1" id="KW-1133">Transmembrane helix</keyword>
<accession>A0A224Y363</accession>
<organism evidence="2">
    <name type="scientific">Panstrongylus lignarius</name>
    <dbReference type="NCBI Taxonomy" id="156445"/>
    <lineage>
        <taxon>Eukaryota</taxon>
        <taxon>Metazoa</taxon>
        <taxon>Ecdysozoa</taxon>
        <taxon>Arthropoda</taxon>
        <taxon>Hexapoda</taxon>
        <taxon>Insecta</taxon>
        <taxon>Pterygota</taxon>
        <taxon>Neoptera</taxon>
        <taxon>Paraneoptera</taxon>
        <taxon>Hemiptera</taxon>
        <taxon>Heteroptera</taxon>
        <taxon>Panheteroptera</taxon>
        <taxon>Cimicomorpha</taxon>
        <taxon>Reduviidae</taxon>
        <taxon>Triatominae</taxon>
        <taxon>Panstrongylus</taxon>
    </lineage>
</organism>